<keyword evidence="3" id="KW-0378">Hydrolase</keyword>
<keyword evidence="3" id="KW-0645">Protease</keyword>
<keyword evidence="1" id="KW-1133">Transmembrane helix</keyword>
<dbReference type="SUPFAM" id="SSF55166">
    <property type="entry name" value="Hedgehog/DD-peptidase"/>
    <property type="match status" value="1"/>
</dbReference>
<reference evidence="3 4" key="1">
    <citation type="submission" date="2016-10" db="EMBL/GenBank/DDBJ databases">
        <authorList>
            <person name="de Groot N.N."/>
        </authorList>
    </citation>
    <scope>NUCLEOTIDE SEQUENCE [LARGE SCALE GENOMIC DNA]</scope>
    <source>
        <strain evidence="3 4">KH1P1</strain>
    </source>
</reference>
<dbReference type="EMBL" id="FOIL01000057">
    <property type="protein sequence ID" value="SET86817.1"/>
    <property type="molecule type" value="Genomic_DNA"/>
</dbReference>
<keyword evidence="4" id="KW-1185">Reference proteome</keyword>
<sequence length="301" mass="33982">MSSYFGIGIVGIMIFAFLAFEVLKHSENSVSDISAVSAERSAAADSRAAEAESSAAADSRAAVAESSAASDVSAVLADSRVNSAEKIDETEGFSIREISDDLFDRMRAGNTYKKECIVPREDLRYLVVLHKDKEGNTHRGEMVVHKRIAEDILEIFKKLYDADYPIERMTLPDNYMADDETMMRDNNSSCFNFRFISHTKKISKHGLGMAVDINPLYNPYHKTVKNADGTTEEVTEPATGMDYLDRTRDFDYKINKNDLCCKLFIEKGFEWGGNWSDRKDYQHFELPTAITEKYAEAYTKE</sequence>
<dbReference type="Gene3D" id="3.30.1380.10">
    <property type="match status" value="1"/>
</dbReference>
<organism evidence="3 4">
    <name type="scientific">[Clostridium] aminophilum</name>
    <dbReference type="NCBI Taxonomy" id="1526"/>
    <lineage>
        <taxon>Bacteria</taxon>
        <taxon>Bacillati</taxon>
        <taxon>Bacillota</taxon>
        <taxon>Clostridia</taxon>
        <taxon>Lachnospirales</taxon>
        <taxon>Lachnospiraceae</taxon>
    </lineage>
</organism>
<protein>
    <submittedName>
        <fullName evidence="3">D-alanyl-D-alanine carboxypeptidase</fullName>
    </submittedName>
</protein>
<evidence type="ECO:0000259" key="2">
    <source>
        <dbReference type="Pfam" id="PF13539"/>
    </source>
</evidence>
<dbReference type="GO" id="GO:0004180">
    <property type="term" value="F:carboxypeptidase activity"/>
    <property type="evidence" value="ECO:0007669"/>
    <property type="project" value="UniProtKB-KW"/>
</dbReference>
<feature type="transmembrane region" description="Helical" evidence="1">
    <location>
        <begin position="6"/>
        <end position="23"/>
    </location>
</feature>
<evidence type="ECO:0000313" key="4">
    <source>
        <dbReference type="Proteomes" id="UP000199820"/>
    </source>
</evidence>
<keyword evidence="1" id="KW-0472">Membrane</keyword>
<dbReference type="Pfam" id="PF13539">
    <property type="entry name" value="Peptidase_M15_4"/>
    <property type="match status" value="1"/>
</dbReference>
<gene>
    <name evidence="3" type="ORF">SAMN04487771_10571</name>
</gene>
<keyword evidence="3" id="KW-0121">Carboxypeptidase</keyword>
<evidence type="ECO:0000313" key="3">
    <source>
        <dbReference type="EMBL" id="SET86817.1"/>
    </source>
</evidence>
<dbReference type="InterPro" id="IPR039561">
    <property type="entry name" value="Peptidase_M15C"/>
</dbReference>
<feature type="domain" description="Peptidase M15C" evidence="2">
    <location>
        <begin position="198"/>
        <end position="286"/>
    </location>
</feature>
<keyword evidence="1" id="KW-0812">Transmembrane</keyword>
<dbReference type="AlphaFoldDB" id="A0A1I0HSM9"/>
<accession>A0A1I0HSM9</accession>
<name>A0A1I0HSM9_9FIRM</name>
<proteinExistence type="predicted"/>
<evidence type="ECO:0000256" key="1">
    <source>
        <dbReference type="SAM" id="Phobius"/>
    </source>
</evidence>
<dbReference type="InterPro" id="IPR009045">
    <property type="entry name" value="Zn_M74/Hedgehog-like"/>
</dbReference>
<dbReference type="Proteomes" id="UP000199820">
    <property type="component" value="Unassembled WGS sequence"/>
</dbReference>